<dbReference type="AlphaFoldDB" id="A0A392SWM2"/>
<feature type="region of interest" description="Disordered" evidence="1">
    <location>
        <begin position="1"/>
        <end position="89"/>
    </location>
</feature>
<organism evidence="2 3">
    <name type="scientific">Trifolium medium</name>
    <dbReference type="NCBI Taxonomy" id="97028"/>
    <lineage>
        <taxon>Eukaryota</taxon>
        <taxon>Viridiplantae</taxon>
        <taxon>Streptophyta</taxon>
        <taxon>Embryophyta</taxon>
        <taxon>Tracheophyta</taxon>
        <taxon>Spermatophyta</taxon>
        <taxon>Magnoliopsida</taxon>
        <taxon>eudicotyledons</taxon>
        <taxon>Gunneridae</taxon>
        <taxon>Pentapetalae</taxon>
        <taxon>rosids</taxon>
        <taxon>fabids</taxon>
        <taxon>Fabales</taxon>
        <taxon>Fabaceae</taxon>
        <taxon>Papilionoideae</taxon>
        <taxon>50 kb inversion clade</taxon>
        <taxon>NPAAA clade</taxon>
        <taxon>Hologalegina</taxon>
        <taxon>IRL clade</taxon>
        <taxon>Trifolieae</taxon>
        <taxon>Trifolium</taxon>
    </lineage>
</organism>
<reference evidence="2 3" key="1">
    <citation type="journal article" date="2018" name="Front. Plant Sci.">
        <title>Red Clover (Trifolium pratense) and Zigzag Clover (T. medium) - A Picture of Genomic Similarities and Differences.</title>
        <authorList>
            <person name="Dluhosova J."/>
            <person name="Istvanek J."/>
            <person name="Nedelnik J."/>
            <person name="Repkova J."/>
        </authorList>
    </citation>
    <scope>NUCLEOTIDE SEQUENCE [LARGE SCALE GENOMIC DNA]</scope>
    <source>
        <strain evidence="3">cv. 10/8</strain>
        <tissue evidence="2">Leaf</tissue>
    </source>
</reference>
<dbReference type="Proteomes" id="UP000265520">
    <property type="component" value="Unassembled WGS sequence"/>
</dbReference>
<name>A0A392SWM2_9FABA</name>
<evidence type="ECO:0000313" key="2">
    <source>
        <dbReference type="EMBL" id="MCI53251.1"/>
    </source>
</evidence>
<keyword evidence="3" id="KW-1185">Reference proteome</keyword>
<proteinExistence type="predicted"/>
<accession>A0A392SWM2</accession>
<feature type="compositionally biased region" description="Basic and acidic residues" evidence="1">
    <location>
        <begin position="12"/>
        <end position="23"/>
    </location>
</feature>
<feature type="compositionally biased region" description="Basic and acidic residues" evidence="1">
    <location>
        <begin position="70"/>
        <end position="89"/>
    </location>
</feature>
<evidence type="ECO:0000313" key="3">
    <source>
        <dbReference type="Proteomes" id="UP000265520"/>
    </source>
</evidence>
<sequence>PPPLQRNSPPQHQDHTNPPDPRRTTTPAGKQSPKIDQWTPTTRSEPTKLRSATTTTLAQRGSAGDESSPENEREGCLVQKSERARRKDG</sequence>
<protein>
    <submittedName>
        <fullName evidence="2">Uncharacterized protein</fullName>
    </submittedName>
</protein>
<dbReference type="EMBL" id="LXQA010460364">
    <property type="protein sequence ID" value="MCI53251.1"/>
    <property type="molecule type" value="Genomic_DNA"/>
</dbReference>
<comment type="caution">
    <text evidence="2">The sequence shown here is derived from an EMBL/GenBank/DDBJ whole genome shotgun (WGS) entry which is preliminary data.</text>
</comment>
<evidence type="ECO:0000256" key="1">
    <source>
        <dbReference type="SAM" id="MobiDB-lite"/>
    </source>
</evidence>
<feature type="compositionally biased region" description="Polar residues" evidence="1">
    <location>
        <begin position="1"/>
        <end position="11"/>
    </location>
</feature>
<feature type="compositionally biased region" description="Polar residues" evidence="1">
    <location>
        <begin position="38"/>
        <end position="59"/>
    </location>
</feature>
<feature type="non-terminal residue" evidence="2">
    <location>
        <position position="1"/>
    </location>
</feature>